<gene>
    <name evidence="2" type="ORF">JNE38_18725</name>
</gene>
<feature type="compositionally biased region" description="Basic and acidic residues" evidence="1">
    <location>
        <begin position="80"/>
        <end position="97"/>
    </location>
</feature>
<feature type="region of interest" description="Disordered" evidence="1">
    <location>
        <begin position="76"/>
        <end position="111"/>
    </location>
</feature>
<feature type="compositionally biased region" description="Basic and acidic residues" evidence="1">
    <location>
        <begin position="1"/>
        <end position="13"/>
    </location>
</feature>
<evidence type="ECO:0000313" key="2">
    <source>
        <dbReference type="EMBL" id="QRG65633.1"/>
    </source>
</evidence>
<evidence type="ECO:0000313" key="3">
    <source>
        <dbReference type="Proteomes" id="UP000596248"/>
    </source>
</evidence>
<dbReference type="RefSeq" id="WP_203255142.1">
    <property type="nucleotide sequence ID" value="NZ_CP069127.1"/>
</dbReference>
<accession>A0ABX7FIN2</accession>
<evidence type="ECO:0000256" key="1">
    <source>
        <dbReference type="SAM" id="MobiDB-lite"/>
    </source>
</evidence>
<keyword evidence="3" id="KW-1185">Reference proteome</keyword>
<dbReference type="Proteomes" id="UP000596248">
    <property type="component" value="Chromosome"/>
</dbReference>
<organism evidence="2 3">
    <name type="scientific">Brevibacillus choshinensis</name>
    <dbReference type="NCBI Taxonomy" id="54911"/>
    <lineage>
        <taxon>Bacteria</taxon>
        <taxon>Bacillati</taxon>
        <taxon>Bacillota</taxon>
        <taxon>Bacilli</taxon>
        <taxon>Bacillales</taxon>
        <taxon>Paenibacillaceae</taxon>
        <taxon>Brevibacillus</taxon>
    </lineage>
</organism>
<dbReference type="EMBL" id="CP069127">
    <property type="protein sequence ID" value="QRG65633.1"/>
    <property type="molecule type" value="Genomic_DNA"/>
</dbReference>
<name>A0ABX7FIN2_BRECH</name>
<evidence type="ECO:0008006" key="4">
    <source>
        <dbReference type="Google" id="ProtNLM"/>
    </source>
</evidence>
<sequence>MNRRRQDPFDPRHGYLWPPVSRLPLNGKQASVRGLRPTNRKATDHHPIAPIYPFPPDPYIQQFRLSEALQTGTLFQWLHTPEKDESKEGITTEKETGPDDNSQSEEPKPGS</sequence>
<protein>
    <recommendedName>
        <fullName evidence="4">Spore coat protein</fullName>
    </recommendedName>
</protein>
<reference evidence="2 3" key="1">
    <citation type="submission" date="2021-01" db="EMBL/GenBank/DDBJ databases">
        <title>Identification of strong promoters based on the transcriptome of Brevibacillus choshinensis.</title>
        <authorList>
            <person name="Yao D."/>
            <person name="Zhang K."/>
            <person name="Wu J."/>
        </authorList>
    </citation>
    <scope>NUCLEOTIDE SEQUENCE [LARGE SCALE GENOMIC DNA]</scope>
    <source>
        <strain evidence="2 3">HPD31-SP3</strain>
    </source>
</reference>
<feature type="region of interest" description="Disordered" evidence="1">
    <location>
        <begin position="1"/>
        <end position="27"/>
    </location>
</feature>
<proteinExistence type="predicted"/>